<keyword evidence="3" id="KW-1185">Reference proteome</keyword>
<organism evidence="2 3">
    <name type="scientific">Caballeronia telluris</name>
    <dbReference type="NCBI Taxonomy" id="326475"/>
    <lineage>
        <taxon>Bacteria</taxon>
        <taxon>Pseudomonadati</taxon>
        <taxon>Pseudomonadota</taxon>
        <taxon>Betaproteobacteria</taxon>
        <taxon>Burkholderiales</taxon>
        <taxon>Burkholderiaceae</taxon>
        <taxon>Caballeronia</taxon>
    </lineage>
</organism>
<dbReference type="Proteomes" id="UP000054717">
    <property type="component" value="Unassembled WGS sequence"/>
</dbReference>
<feature type="domain" description="Glycosyl transferase family 1" evidence="1">
    <location>
        <begin position="232"/>
        <end position="314"/>
    </location>
</feature>
<proteinExistence type="predicted"/>
<name>A0A158FCT0_9BURK</name>
<reference evidence="2" key="1">
    <citation type="submission" date="2016-01" db="EMBL/GenBank/DDBJ databases">
        <authorList>
            <person name="Peeters Charlotte."/>
        </authorList>
    </citation>
    <scope>NUCLEOTIDE SEQUENCE</scope>
    <source>
        <strain evidence="2">LMG 22936</strain>
    </source>
</reference>
<dbReference type="CDD" id="cd03801">
    <property type="entry name" value="GT4_PimA-like"/>
    <property type="match status" value="1"/>
</dbReference>
<dbReference type="Pfam" id="PF00534">
    <property type="entry name" value="Glycos_transf_1"/>
    <property type="match status" value="1"/>
</dbReference>
<dbReference type="PANTHER" id="PTHR45947:SF3">
    <property type="entry name" value="SULFOQUINOVOSYL TRANSFERASE SQD2"/>
    <property type="match status" value="1"/>
</dbReference>
<dbReference type="GO" id="GO:0016757">
    <property type="term" value="F:glycosyltransferase activity"/>
    <property type="evidence" value="ECO:0007669"/>
    <property type="project" value="InterPro"/>
</dbReference>
<dbReference type="SUPFAM" id="SSF53756">
    <property type="entry name" value="UDP-Glycosyltransferase/glycogen phosphorylase"/>
    <property type="match status" value="1"/>
</dbReference>
<dbReference type="STRING" id="326475.AWB66_00778"/>
<dbReference type="Gene3D" id="3.40.50.2000">
    <property type="entry name" value="Glycogen Phosphorylase B"/>
    <property type="match status" value="2"/>
</dbReference>
<dbReference type="AlphaFoldDB" id="A0A158FCT0"/>
<evidence type="ECO:0000313" key="3">
    <source>
        <dbReference type="Proteomes" id="UP000054717"/>
    </source>
</evidence>
<dbReference type="PANTHER" id="PTHR45947">
    <property type="entry name" value="SULFOQUINOVOSYL TRANSFERASE SQD2"/>
    <property type="match status" value="1"/>
</dbReference>
<gene>
    <name evidence="2" type="ORF">AWB66_00778</name>
</gene>
<accession>A0A158FCT0</accession>
<protein>
    <submittedName>
        <fullName evidence="2">Glycosyltransferase</fullName>
    </submittedName>
</protein>
<comment type="caution">
    <text evidence="2">The sequence shown here is derived from an EMBL/GenBank/DDBJ whole genome shotgun (WGS) entry which is preliminary data.</text>
</comment>
<dbReference type="InterPro" id="IPR001296">
    <property type="entry name" value="Glyco_trans_1"/>
</dbReference>
<evidence type="ECO:0000259" key="1">
    <source>
        <dbReference type="Pfam" id="PF00534"/>
    </source>
</evidence>
<dbReference type="EMBL" id="FCNZ02000002">
    <property type="protein sequence ID" value="SAL17551.1"/>
    <property type="molecule type" value="Genomic_DNA"/>
</dbReference>
<dbReference type="RefSeq" id="WP_087628962.1">
    <property type="nucleotide sequence ID" value="NZ_FCNZ02000002.1"/>
</dbReference>
<evidence type="ECO:0000313" key="2">
    <source>
        <dbReference type="EMBL" id="SAL17551.1"/>
    </source>
</evidence>
<sequence>MSNPVSNPVIHIVNGFLNPHGGSEQEALYLGRLLAERADVRLWASSSRCSPELASQYGIRKIGPGAGNRPDGGVYVFVGAHWRRRLWPYLSKAPARLIYVFNTFHPKILSLTSAHPPLLRWPKTEYVFISEFQKQLLGVEGEVQPSPIDIRLFAPAPGPRTSRTSLAIGRLSRDTADKHDPEDLALYRSWAQEGAEVRLQGATCLRDAFDAASGAVPSVQLLAEGAMPAVDFLRSLDVFYYRTGAHVETFGRVVLEAMACALPVVCHRRGGYAEWIRHGENGFLFDSTDEARGIVRRLMADPSLRASIGARAREAVESMYSSEAVERRTRFYLSGPRAQDGSAPDH</sequence>
<dbReference type="InterPro" id="IPR050194">
    <property type="entry name" value="Glycosyltransferase_grp1"/>
</dbReference>